<name>A0A0F6SIZ6_9CAUD</name>
<evidence type="ECO:0000313" key="1">
    <source>
        <dbReference type="EMBL" id="AKF13318.1"/>
    </source>
</evidence>
<dbReference type="KEGG" id="vg:26638782"/>
<sequence length="120" mass="13868">MNVYYIKLKTGEELLGVVDDQDLMDVESSVVYVQGAITFDVDMESGSTIARYWVAYSDHKDVNIDLKDTYFFGSANEQADKFYNAFLESVRERDEIRNLDGVEDDELENMFLTEENKTVH</sequence>
<dbReference type="EMBL" id="KR052482">
    <property type="protein sequence ID" value="AKF13318.1"/>
    <property type="molecule type" value="Genomic_DNA"/>
</dbReference>
<evidence type="ECO:0000313" key="2">
    <source>
        <dbReference type="Proteomes" id="UP000202958"/>
    </source>
</evidence>
<dbReference type="GeneID" id="26638782"/>
<accession>A0A0F6SIZ6</accession>
<reference evidence="1 2" key="1">
    <citation type="submission" date="2015-04" db="EMBL/GenBank/DDBJ databases">
        <authorList>
            <person name="Hodson T.S."/>
            <person name="Hyde J.R."/>
            <person name="Schouten J.T."/>
            <person name="Crockett J.T."/>
            <person name="Smith T.A."/>
            <person name="Merrill B.D."/>
            <person name="Crook M.B."/>
            <person name="Griffitts J.S."/>
            <person name="Burnett S.H."/>
            <person name="Grose J.H."/>
            <person name="Breakwell D.P."/>
        </authorList>
    </citation>
    <scope>NUCLEOTIDE SEQUENCE [LARGE SCALE GENOMIC DNA]</scope>
</reference>
<dbReference type="RefSeq" id="YP_009212293.1">
    <property type="nucleotide sequence ID" value="NC_028945.1"/>
</dbReference>
<dbReference type="Proteomes" id="UP000202958">
    <property type="component" value="Segment"/>
</dbReference>
<organism evidence="1 2">
    <name type="scientific">Sinorhizobium phage phiN3</name>
    <dbReference type="NCBI Taxonomy" id="1647405"/>
    <lineage>
        <taxon>Viruses</taxon>
        <taxon>Duplodnaviria</taxon>
        <taxon>Heunggongvirae</taxon>
        <taxon>Uroviricota</taxon>
        <taxon>Caudoviricetes</taxon>
        <taxon>Emdodecavirus</taxon>
        <taxon>Emdodecavirus N3</taxon>
    </lineage>
</organism>
<protein>
    <submittedName>
        <fullName evidence="1">Uncharacterized protein</fullName>
    </submittedName>
</protein>
<keyword evidence="2" id="KW-1185">Reference proteome</keyword>
<dbReference type="Gene3D" id="2.30.30.100">
    <property type="match status" value="1"/>
</dbReference>
<proteinExistence type="predicted"/>
<gene>
    <name evidence="1" type="ORF">PHIN3_53</name>
</gene>